<evidence type="ECO:0000313" key="4">
    <source>
        <dbReference type="Proteomes" id="UP000758603"/>
    </source>
</evidence>
<evidence type="ECO:0000313" key="3">
    <source>
        <dbReference type="EMBL" id="KAH6661339.1"/>
    </source>
</evidence>
<name>A0A9P9A600_9PEZI</name>
<dbReference type="Pfam" id="PF20789">
    <property type="entry name" value="4HBT_3C"/>
    <property type="match status" value="1"/>
</dbReference>
<dbReference type="GeneID" id="70128270"/>
<dbReference type="PANTHER" id="PTHR11066">
    <property type="entry name" value="ACYL-COA THIOESTERASE"/>
    <property type="match status" value="1"/>
</dbReference>
<sequence length="368" mass="41108">MTVRLTFQEAMSLLSLPSRSEDDVKGMRRFMSVRAAWLPGSDLKASEEVSVVVKNSIVNRNAFGGHVYCQAGMAAAQAMRESSYIQRGDLSQYGIHTMHGYWSEIGSTDRPFVYEVTPLSVSPLFINLLVTARQPLSPSTTGSGDYYTPADIEVSMGKICFSSLVSFRPPEKTYYKHQEPSVQSRFATILSSRSPMEWIPAPPLDIDFYTQNTPRSLVGSFPALEMRKVDMRSFNNGRPLHERRELILYRLLAPLPPDEPAAHVMVHAYEADRNGILMVVNHIGWGHDFGRVASLSNSIVVHTNPADAIMQNGGWWVQEVLIGRSDAGRGMLHSKIWDPKGQHVATCYQDGILRNKGARRQLTAVQKL</sequence>
<comment type="caution">
    <text evidence="3">The sequence shown here is derived from an EMBL/GenBank/DDBJ whole genome shotgun (WGS) entry which is preliminary data.</text>
</comment>
<dbReference type="RefSeq" id="XP_045965470.1">
    <property type="nucleotide sequence ID" value="XM_046099378.1"/>
</dbReference>
<dbReference type="Gene3D" id="2.40.160.210">
    <property type="entry name" value="Acyl-CoA thioesterase, double hotdog domain"/>
    <property type="match status" value="1"/>
</dbReference>
<keyword evidence="4" id="KW-1185">Reference proteome</keyword>
<dbReference type="GO" id="GO:0005782">
    <property type="term" value="C:peroxisomal matrix"/>
    <property type="evidence" value="ECO:0007669"/>
    <property type="project" value="UniProtKB-SubCell"/>
</dbReference>
<reference evidence="3" key="1">
    <citation type="journal article" date="2021" name="Nat. Commun.">
        <title>Genetic determinants of endophytism in the Arabidopsis root mycobiome.</title>
        <authorList>
            <person name="Mesny F."/>
            <person name="Miyauchi S."/>
            <person name="Thiergart T."/>
            <person name="Pickel B."/>
            <person name="Atanasova L."/>
            <person name="Karlsson M."/>
            <person name="Huettel B."/>
            <person name="Barry K.W."/>
            <person name="Haridas S."/>
            <person name="Chen C."/>
            <person name="Bauer D."/>
            <person name="Andreopoulos W."/>
            <person name="Pangilinan J."/>
            <person name="LaButti K."/>
            <person name="Riley R."/>
            <person name="Lipzen A."/>
            <person name="Clum A."/>
            <person name="Drula E."/>
            <person name="Henrissat B."/>
            <person name="Kohler A."/>
            <person name="Grigoriev I.V."/>
            <person name="Martin F.M."/>
            <person name="Hacquard S."/>
        </authorList>
    </citation>
    <scope>NUCLEOTIDE SEQUENCE</scope>
    <source>
        <strain evidence="3">MPI-SDFR-AT-0073</strain>
    </source>
</reference>
<dbReference type="InterPro" id="IPR049450">
    <property type="entry name" value="ACOT8-like_C"/>
</dbReference>
<dbReference type="InterPro" id="IPR042171">
    <property type="entry name" value="Acyl-CoA_hotdog"/>
</dbReference>
<dbReference type="Proteomes" id="UP000758603">
    <property type="component" value="Unassembled WGS sequence"/>
</dbReference>
<protein>
    <submittedName>
        <fullName evidence="3">Thioesterase-like superfamily-domain-containing protein</fullName>
    </submittedName>
</protein>
<dbReference type="EMBL" id="JAGPXC010000001">
    <property type="protein sequence ID" value="KAH6661339.1"/>
    <property type="molecule type" value="Genomic_DNA"/>
</dbReference>
<dbReference type="CDD" id="cd03444">
    <property type="entry name" value="Thioesterase_II_repeat1"/>
    <property type="match status" value="1"/>
</dbReference>
<accession>A0A9P9A600</accession>
<dbReference type="AlphaFoldDB" id="A0A9P9A600"/>
<dbReference type="GO" id="GO:0047617">
    <property type="term" value="F:fatty acyl-CoA hydrolase activity"/>
    <property type="evidence" value="ECO:0007669"/>
    <property type="project" value="InterPro"/>
</dbReference>
<dbReference type="PANTHER" id="PTHR11066:SF64">
    <property type="entry name" value="ACYL-COA THIOESTERASE (AFU_ORTHOLOGUE AFUA_1G12060)"/>
    <property type="match status" value="1"/>
</dbReference>
<dbReference type="GO" id="GO:0009062">
    <property type="term" value="P:fatty acid catabolic process"/>
    <property type="evidence" value="ECO:0007669"/>
    <property type="project" value="TreeGrafter"/>
</dbReference>
<dbReference type="OrthoDB" id="68328at2759"/>
<dbReference type="GO" id="GO:0006637">
    <property type="term" value="P:acyl-CoA metabolic process"/>
    <property type="evidence" value="ECO:0007669"/>
    <property type="project" value="InterPro"/>
</dbReference>
<dbReference type="InterPro" id="IPR003703">
    <property type="entry name" value="Acyl_CoA_thio"/>
</dbReference>
<dbReference type="InterPro" id="IPR029069">
    <property type="entry name" value="HotDog_dom_sf"/>
</dbReference>
<evidence type="ECO:0000259" key="2">
    <source>
        <dbReference type="Pfam" id="PF20789"/>
    </source>
</evidence>
<comment type="similarity">
    <text evidence="1">Belongs to the C/M/P thioester hydrolase family.</text>
</comment>
<feature type="domain" description="Acyl-CoA thioesterase-like C-terminal" evidence="2">
    <location>
        <begin position="229"/>
        <end position="352"/>
    </location>
</feature>
<evidence type="ECO:0000256" key="1">
    <source>
        <dbReference type="ARBA" id="ARBA00006538"/>
    </source>
</evidence>
<gene>
    <name evidence="3" type="ORF">BKA67DRAFT_531394</name>
</gene>
<dbReference type="SUPFAM" id="SSF54637">
    <property type="entry name" value="Thioesterase/thiol ester dehydrase-isomerase"/>
    <property type="match status" value="2"/>
</dbReference>
<organism evidence="3 4">
    <name type="scientific">Truncatella angustata</name>
    <dbReference type="NCBI Taxonomy" id="152316"/>
    <lineage>
        <taxon>Eukaryota</taxon>
        <taxon>Fungi</taxon>
        <taxon>Dikarya</taxon>
        <taxon>Ascomycota</taxon>
        <taxon>Pezizomycotina</taxon>
        <taxon>Sordariomycetes</taxon>
        <taxon>Xylariomycetidae</taxon>
        <taxon>Amphisphaeriales</taxon>
        <taxon>Sporocadaceae</taxon>
        <taxon>Truncatella</taxon>
    </lineage>
</organism>
<proteinExistence type="inferred from homology"/>